<accession>A0ABY8BRB8</accession>
<dbReference type="Proteomes" id="UP001213907">
    <property type="component" value="Chromosome"/>
</dbReference>
<reference evidence="3 4" key="1">
    <citation type="submission" date="2022-11" db="EMBL/GenBank/DDBJ databases">
        <authorList>
            <person name="Siebert D."/>
            <person name="Busche T."/>
            <person name="Saydam E."/>
            <person name="Kalinowski J."/>
            <person name="Ruckert C."/>
            <person name="Blombach B."/>
        </authorList>
    </citation>
    <scope>NUCLEOTIDE SEQUENCE [LARGE SCALE GENOMIC DNA]</scope>
    <source>
        <strain evidence="3 4">DSM 1083</strain>
    </source>
</reference>
<dbReference type="SUPFAM" id="SSF52418">
    <property type="entry name" value="Nucleoside phosphorylase/phosphoribosyltransferase catalytic domain"/>
    <property type="match status" value="1"/>
</dbReference>
<dbReference type="EMBL" id="CP113162">
    <property type="protein sequence ID" value="WEF51434.1"/>
    <property type="molecule type" value="Genomic_DNA"/>
</dbReference>
<keyword evidence="1" id="KW-0328">Glycosyltransferase</keyword>
<evidence type="ECO:0000313" key="3">
    <source>
        <dbReference type="EMBL" id="WEF51434.1"/>
    </source>
</evidence>
<proteinExistence type="predicted"/>
<dbReference type="InterPro" id="IPR035902">
    <property type="entry name" value="Nuc_phospho_transferase"/>
</dbReference>
<protein>
    <recommendedName>
        <fullName evidence="5">Thymidine phosphorylase</fullName>
    </recommendedName>
</protein>
<evidence type="ECO:0008006" key="5">
    <source>
        <dbReference type="Google" id="ProtNLM"/>
    </source>
</evidence>
<dbReference type="InterPro" id="IPR000053">
    <property type="entry name" value="Thymidine/pyrmidine_PPase"/>
</dbReference>
<dbReference type="Gene3D" id="3.40.1030.10">
    <property type="entry name" value="Nucleoside phosphorylase/phosphoribosyltransferase catalytic domain"/>
    <property type="match status" value="1"/>
</dbReference>
<evidence type="ECO:0000256" key="2">
    <source>
        <dbReference type="ARBA" id="ARBA00022679"/>
    </source>
</evidence>
<organism evidence="3 4">
    <name type="scientific">Afipia carboxydohydrogena</name>
    <name type="common">Pseudomonas carboxydohydrogena</name>
    <dbReference type="NCBI Taxonomy" id="290"/>
    <lineage>
        <taxon>Bacteria</taxon>
        <taxon>Pseudomonadati</taxon>
        <taxon>Pseudomonadota</taxon>
        <taxon>Alphaproteobacteria</taxon>
        <taxon>Hyphomicrobiales</taxon>
        <taxon>Nitrobacteraceae</taxon>
        <taxon>Afipia</taxon>
    </lineage>
</organism>
<keyword evidence="2" id="KW-0808">Transferase</keyword>
<dbReference type="RefSeq" id="WP_275247035.1">
    <property type="nucleotide sequence ID" value="NZ_BAABDX010000001.1"/>
</dbReference>
<evidence type="ECO:0000313" key="4">
    <source>
        <dbReference type="Proteomes" id="UP001213907"/>
    </source>
</evidence>
<name>A0ABY8BRB8_AFICR</name>
<gene>
    <name evidence="3" type="ORF">AFIC_003023</name>
</gene>
<dbReference type="PANTHER" id="PTHR10515">
    <property type="entry name" value="THYMIDINE PHOSPHORYLASE"/>
    <property type="match status" value="1"/>
</dbReference>
<dbReference type="PANTHER" id="PTHR10515:SF0">
    <property type="entry name" value="THYMIDINE PHOSPHORYLASE"/>
    <property type="match status" value="1"/>
</dbReference>
<sequence length="397" mass="41820">MNLIEDFARNPSEEAMASVVASAIGDSWGVDEIGRLAEVLAHSGTTLAFPDDIVTADVASTGGPSSLSTLLCPLYLRNLGFQIPKLGVPGRPAGGIDILAQVPGYKANPDAPTARAVLDRCGYVHFLAGPDFAPLDAILFRYRQRSGAQDVPPLAVASILAKKIACGIKSAGLDVRVAPHGNFGGDFATARQTAKSFCVAAKAVGIAAVAGLTDARTPYQPYIGRGESLLALRKLIDDSSDQWLLEHADRCLLLAANVGALHPGHAPLVKEIGKPFFENIVAQGGTEAGFLDKVESIARAPRVEIAAQQGGFFSLDLAGLRSVFATANASTDKEPFPDNLGLILRKRPGSFVKNGEILASVRATTGVWAACAEPLTKCFRITELMDYALGLEEFVRA</sequence>
<keyword evidence="4" id="KW-1185">Reference proteome</keyword>
<evidence type="ECO:0000256" key="1">
    <source>
        <dbReference type="ARBA" id="ARBA00022676"/>
    </source>
</evidence>